<dbReference type="Pfam" id="PF16511">
    <property type="entry name" value="FERM_f0"/>
    <property type="match status" value="1"/>
</dbReference>
<dbReference type="FunFam" id="3.10.20.90:FF:000029">
    <property type="entry name" value="SH3 and multiple ankyrin repeat domains protein 1"/>
    <property type="match status" value="1"/>
</dbReference>
<dbReference type="InterPro" id="IPR032425">
    <property type="entry name" value="FERM_f0"/>
</dbReference>
<evidence type="ECO:0000256" key="1">
    <source>
        <dbReference type="PROSITE-ProRule" id="PRU00023"/>
    </source>
</evidence>
<dbReference type="Pfam" id="PF12796">
    <property type="entry name" value="Ank_2"/>
    <property type="match status" value="2"/>
</dbReference>
<organism evidence="4 5">
    <name type="scientific">Chiloscyllium punctatum</name>
    <name type="common">Brownbanded bambooshark</name>
    <name type="synonym">Hemiscyllium punctatum</name>
    <dbReference type="NCBI Taxonomy" id="137246"/>
    <lineage>
        <taxon>Eukaryota</taxon>
        <taxon>Metazoa</taxon>
        <taxon>Chordata</taxon>
        <taxon>Craniata</taxon>
        <taxon>Vertebrata</taxon>
        <taxon>Chondrichthyes</taxon>
        <taxon>Elasmobranchii</taxon>
        <taxon>Galeomorphii</taxon>
        <taxon>Galeoidea</taxon>
        <taxon>Orectolobiformes</taxon>
        <taxon>Hemiscylliidae</taxon>
        <taxon>Chiloscyllium</taxon>
    </lineage>
</organism>
<dbReference type="PANTHER" id="PTHR24135">
    <property type="entry name" value="SH3 AND MULTIPLE ANKYRIN REPEAT DOMAINS PROTEIN"/>
    <property type="match status" value="1"/>
</dbReference>
<feature type="domain" description="Talin N-terminal F0" evidence="3">
    <location>
        <begin position="56"/>
        <end position="129"/>
    </location>
</feature>
<name>A0A401RGB6_CHIPU</name>
<feature type="repeat" description="ANK" evidence="1">
    <location>
        <begin position="229"/>
        <end position="261"/>
    </location>
</feature>
<evidence type="ECO:0000313" key="5">
    <source>
        <dbReference type="Proteomes" id="UP000287033"/>
    </source>
</evidence>
<dbReference type="Gene3D" id="3.10.20.90">
    <property type="entry name" value="Phosphatidylinositol 3-kinase Catalytic Subunit, Chain A, domain 1"/>
    <property type="match status" value="1"/>
</dbReference>
<dbReference type="OrthoDB" id="445896at2759"/>
<evidence type="ECO:0000259" key="3">
    <source>
        <dbReference type="Pfam" id="PF16511"/>
    </source>
</evidence>
<keyword evidence="5" id="KW-1185">Reference proteome</keyword>
<keyword evidence="1" id="KW-0040">ANK repeat</keyword>
<dbReference type="Proteomes" id="UP000287033">
    <property type="component" value="Unassembled WGS sequence"/>
</dbReference>
<protein>
    <recommendedName>
        <fullName evidence="3">Talin N-terminal F0 domain-containing protein</fullName>
    </recommendedName>
</protein>
<dbReference type="OMA" id="VCLQPYE"/>
<proteinExistence type="predicted"/>
<dbReference type="STRING" id="137246.A0A401RGB6"/>
<dbReference type="GO" id="GO:0045211">
    <property type="term" value="C:postsynaptic membrane"/>
    <property type="evidence" value="ECO:0007669"/>
    <property type="project" value="TreeGrafter"/>
</dbReference>
<dbReference type="GO" id="GO:0035255">
    <property type="term" value="F:ionotropic glutamate receptor binding"/>
    <property type="evidence" value="ECO:0007669"/>
    <property type="project" value="TreeGrafter"/>
</dbReference>
<dbReference type="PROSITE" id="PS50297">
    <property type="entry name" value="ANK_REP_REGION"/>
    <property type="match status" value="2"/>
</dbReference>
<dbReference type="GO" id="GO:0030160">
    <property type="term" value="F:synaptic receptor adaptor activity"/>
    <property type="evidence" value="ECO:0007669"/>
    <property type="project" value="TreeGrafter"/>
</dbReference>
<feature type="repeat" description="ANK" evidence="1">
    <location>
        <begin position="296"/>
        <end position="328"/>
    </location>
</feature>
<dbReference type="EMBL" id="BEZZ01001295">
    <property type="protein sequence ID" value="GCC17181.1"/>
    <property type="molecule type" value="Genomic_DNA"/>
</dbReference>
<accession>A0A401RGB6</accession>
<dbReference type="FunFam" id="1.25.40.20:FF:000064">
    <property type="entry name" value="SH3 and multiple ankyrin repeat domains protein 3"/>
    <property type="match status" value="1"/>
</dbReference>
<dbReference type="InterPro" id="IPR036770">
    <property type="entry name" value="Ankyrin_rpt-contain_sf"/>
</dbReference>
<dbReference type="AlphaFoldDB" id="A0A401RGB6"/>
<sequence>MPRSPTTSEDEMAQSISDYSVESESDSSKEETIYDTIRATAGKPISKMDDIQSDTLVIRIIIPDLQQTKCMRFNPDATVWVAKQQILCTLNYSLKDVLNYGLFQPASNGRDGKFLDEERLLKEYPQSNNKGVPSLEFCYKKRVYKQANIDEKQVSKLHTKANLRKFMDYVQHRALEKIVKMLDRGLDPNYYDSDSGETPLTLAAQLEVPVEVIKALRNGGAHLDFRAKDGVTPLHKAARAKNQTALMTLLELGASTDYKDSRGLTALYHTVLVGGDPYCCELLLYEHASIGCKDENGWQEIHQACRYGHVQHLEHLLFYGADMGAQNASGNTALHVCALYNQESCARVLLFRGARKEVKNYNSQTPFQVAIIAGNFELAEFIKNHKETDVGESSIKLGTSQS</sequence>
<dbReference type="SUPFAM" id="SSF48403">
    <property type="entry name" value="Ankyrin repeat"/>
    <property type="match status" value="1"/>
</dbReference>
<dbReference type="FunFam" id="1.25.40.20:FF:000048">
    <property type="entry name" value="SH3 and multiple ankyrin repeat domains protein 3"/>
    <property type="match status" value="1"/>
</dbReference>
<dbReference type="GO" id="GO:0014069">
    <property type="term" value="C:postsynaptic density"/>
    <property type="evidence" value="ECO:0007669"/>
    <property type="project" value="TreeGrafter"/>
</dbReference>
<dbReference type="InterPro" id="IPR051569">
    <property type="entry name" value="SHANK"/>
</dbReference>
<comment type="caution">
    <text evidence="4">The sequence shown here is derived from an EMBL/GenBank/DDBJ whole genome shotgun (WGS) entry which is preliminary data.</text>
</comment>
<dbReference type="PANTHER" id="PTHR24135:SF17">
    <property type="entry name" value="SH3 AND MULTIPLE ANKYRIN REPEAT DOMAINS PROTEIN 2"/>
    <property type="match status" value="1"/>
</dbReference>
<feature type="region of interest" description="Disordered" evidence="2">
    <location>
        <begin position="1"/>
        <end position="31"/>
    </location>
</feature>
<feature type="repeat" description="ANK" evidence="1">
    <location>
        <begin position="329"/>
        <end position="361"/>
    </location>
</feature>
<gene>
    <name evidence="4" type="ORF">chiPu_0017473</name>
</gene>
<dbReference type="GO" id="GO:0043197">
    <property type="term" value="C:dendritic spine"/>
    <property type="evidence" value="ECO:0007669"/>
    <property type="project" value="TreeGrafter"/>
</dbReference>
<reference evidence="4 5" key="1">
    <citation type="journal article" date="2018" name="Nat. Ecol. Evol.">
        <title>Shark genomes provide insights into elasmobranch evolution and the origin of vertebrates.</title>
        <authorList>
            <person name="Hara Y"/>
            <person name="Yamaguchi K"/>
            <person name="Onimaru K"/>
            <person name="Kadota M"/>
            <person name="Koyanagi M"/>
            <person name="Keeley SD"/>
            <person name="Tatsumi K"/>
            <person name="Tanaka K"/>
            <person name="Motone F"/>
            <person name="Kageyama Y"/>
            <person name="Nozu R"/>
            <person name="Adachi N"/>
            <person name="Nishimura O"/>
            <person name="Nakagawa R"/>
            <person name="Tanegashima C"/>
            <person name="Kiyatake I"/>
            <person name="Matsumoto R"/>
            <person name="Murakumo K"/>
            <person name="Nishida K"/>
            <person name="Terakita A"/>
            <person name="Kuratani S"/>
            <person name="Sato K"/>
            <person name="Hyodo S Kuraku.S."/>
        </authorList>
    </citation>
    <scope>NUCLEOTIDE SEQUENCE [LARGE SCALE GENOMIC DNA]</scope>
</reference>
<evidence type="ECO:0000313" key="4">
    <source>
        <dbReference type="EMBL" id="GCC17181.1"/>
    </source>
</evidence>
<dbReference type="SMART" id="SM00248">
    <property type="entry name" value="ANK"/>
    <property type="match status" value="6"/>
</dbReference>
<evidence type="ECO:0000256" key="2">
    <source>
        <dbReference type="SAM" id="MobiDB-lite"/>
    </source>
</evidence>
<dbReference type="Gene3D" id="1.25.40.20">
    <property type="entry name" value="Ankyrin repeat-containing domain"/>
    <property type="match status" value="2"/>
</dbReference>
<dbReference type="InterPro" id="IPR002110">
    <property type="entry name" value="Ankyrin_rpt"/>
</dbReference>
<dbReference type="PROSITE" id="PS50088">
    <property type="entry name" value="ANK_REPEAT"/>
    <property type="match status" value="3"/>
</dbReference>